<dbReference type="NCBIfam" id="NF002352">
    <property type="entry name" value="PRK01318.1-3"/>
    <property type="match status" value="1"/>
</dbReference>
<dbReference type="InterPro" id="IPR001708">
    <property type="entry name" value="YidC/ALB3/OXA1/COX18"/>
</dbReference>
<evidence type="ECO:0000256" key="13">
    <source>
        <dbReference type="HAMAP-Rule" id="MF_01810"/>
    </source>
</evidence>
<dbReference type="InterPro" id="IPR028053">
    <property type="entry name" value="Membr_insert_YidC_N"/>
</dbReference>
<name>A0A6N0HQC3_9GAMM</name>
<accession>A0A6N0HQC3</accession>
<evidence type="ECO:0000259" key="14">
    <source>
        <dbReference type="Pfam" id="PF02096"/>
    </source>
</evidence>
<evidence type="ECO:0000256" key="11">
    <source>
        <dbReference type="ARBA" id="ARBA00033245"/>
    </source>
</evidence>
<evidence type="ECO:0000256" key="6">
    <source>
        <dbReference type="ARBA" id="ARBA00022692"/>
    </source>
</evidence>
<dbReference type="InterPro" id="IPR038221">
    <property type="entry name" value="YidC_periplasmic_sf"/>
</dbReference>
<dbReference type="NCBIfam" id="TIGR03593">
    <property type="entry name" value="yidC_nterm"/>
    <property type="match status" value="1"/>
</dbReference>
<feature type="transmembrane region" description="Helical" evidence="13">
    <location>
        <begin position="352"/>
        <end position="376"/>
    </location>
</feature>
<evidence type="ECO:0000256" key="12">
    <source>
        <dbReference type="ARBA" id="ARBA00033342"/>
    </source>
</evidence>
<comment type="subunit">
    <text evidence="13">Interacts with the Sec translocase complex via SecD. Specifically interacts with transmembrane segments of nascent integral membrane proteins during membrane integration.</text>
</comment>
<keyword evidence="4 13" id="KW-0813">Transport</keyword>
<dbReference type="HAMAP" id="MF_01810">
    <property type="entry name" value="YidC_type1"/>
    <property type="match status" value="1"/>
</dbReference>
<evidence type="ECO:0000256" key="9">
    <source>
        <dbReference type="ARBA" id="ARBA00023136"/>
    </source>
</evidence>
<evidence type="ECO:0000256" key="3">
    <source>
        <dbReference type="ARBA" id="ARBA00015325"/>
    </source>
</evidence>
<dbReference type="GO" id="GO:0005886">
    <property type="term" value="C:plasma membrane"/>
    <property type="evidence" value="ECO:0007669"/>
    <property type="project" value="UniProtKB-SubCell"/>
</dbReference>
<evidence type="ECO:0000259" key="15">
    <source>
        <dbReference type="Pfam" id="PF14849"/>
    </source>
</evidence>
<feature type="domain" description="Membrane insertase YidC N-terminal" evidence="15">
    <location>
        <begin position="83"/>
        <end position="347"/>
    </location>
</feature>
<comment type="caution">
    <text evidence="13">Lacks conserved residue(s) required for the propagation of feature annotation.</text>
</comment>
<evidence type="ECO:0000256" key="4">
    <source>
        <dbReference type="ARBA" id="ARBA00022448"/>
    </source>
</evidence>
<dbReference type="KEGG" id="reo:HUE58_05405"/>
<evidence type="ECO:0000256" key="5">
    <source>
        <dbReference type="ARBA" id="ARBA00022475"/>
    </source>
</evidence>
<dbReference type="GO" id="GO:0051205">
    <property type="term" value="P:protein insertion into membrane"/>
    <property type="evidence" value="ECO:0007669"/>
    <property type="project" value="TreeGrafter"/>
</dbReference>
<keyword evidence="8 13" id="KW-1133">Transmembrane helix</keyword>
<feature type="domain" description="Membrane insertase YidC/Oxa/ALB C-terminal" evidence="14">
    <location>
        <begin position="360"/>
        <end position="536"/>
    </location>
</feature>
<organism evidence="16 17">
    <name type="scientific">Candidatus Ruthia endofausta</name>
    <dbReference type="NCBI Taxonomy" id="2738852"/>
    <lineage>
        <taxon>Bacteria</taxon>
        <taxon>Pseudomonadati</taxon>
        <taxon>Pseudomonadota</taxon>
        <taxon>Gammaproteobacteria</taxon>
        <taxon>Candidatus Pseudothioglobaceae</taxon>
        <taxon>Candidatus Ruthturnera</taxon>
    </lineage>
</organism>
<dbReference type="CDD" id="cd20070">
    <property type="entry name" value="5TM_YidC_Alb3"/>
    <property type="match status" value="1"/>
</dbReference>
<evidence type="ECO:0000256" key="8">
    <source>
        <dbReference type="ARBA" id="ARBA00022989"/>
    </source>
</evidence>
<dbReference type="NCBIfam" id="TIGR03592">
    <property type="entry name" value="yidC_oxa1_cterm"/>
    <property type="match status" value="1"/>
</dbReference>
<dbReference type="EMBL" id="CP054490">
    <property type="protein sequence ID" value="QKQ24543.1"/>
    <property type="molecule type" value="Genomic_DNA"/>
</dbReference>
<dbReference type="PANTHER" id="PTHR12428:SF65">
    <property type="entry name" value="CYTOCHROME C OXIDASE ASSEMBLY PROTEIN COX18, MITOCHONDRIAL"/>
    <property type="match status" value="1"/>
</dbReference>
<dbReference type="GO" id="GO:0032977">
    <property type="term" value="F:membrane insertase activity"/>
    <property type="evidence" value="ECO:0007669"/>
    <property type="project" value="InterPro"/>
</dbReference>
<evidence type="ECO:0000256" key="2">
    <source>
        <dbReference type="ARBA" id="ARBA00010527"/>
    </source>
</evidence>
<dbReference type="Proteomes" id="UP000509429">
    <property type="component" value="Chromosome"/>
</dbReference>
<dbReference type="PANTHER" id="PTHR12428">
    <property type="entry name" value="OXA1"/>
    <property type="match status" value="1"/>
</dbReference>
<keyword evidence="6 13" id="KW-0812">Transmembrane</keyword>
<evidence type="ECO:0000313" key="16">
    <source>
        <dbReference type="EMBL" id="QKQ24543.1"/>
    </source>
</evidence>
<keyword evidence="17" id="KW-1185">Reference proteome</keyword>
<dbReference type="RefSeq" id="WP_174605980.1">
    <property type="nucleotide sequence ID" value="NZ_CP054490.1"/>
</dbReference>
<feature type="transmembrane region" description="Helical" evidence="13">
    <location>
        <begin position="428"/>
        <end position="447"/>
    </location>
</feature>
<dbReference type="AlphaFoldDB" id="A0A6N0HQC3"/>
<comment type="function">
    <text evidence="13">Required for the insertion and/or proper folding and/or complex formation of integral membrane proteins into the membrane. Involved in integration of membrane proteins that insert both dependently and independently of the Sec translocase complex, as well as at least some lipoproteins. Aids folding of multispanning membrane proteins.</text>
</comment>
<dbReference type="Pfam" id="PF02096">
    <property type="entry name" value="60KD_IMP"/>
    <property type="match status" value="1"/>
</dbReference>
<evidence type="ECO:0000256" key="1">
    <source>
        <dbReference type="ARBA" id="ARBA00004429"/>
    </source>
</evidence>
<sequence length="541" mass="61372">MNNQKFFLIIAIFLSVFLLWDKWEVTHVVDANGNLISQTKITGASTVSDSLTNQNLDVPNVTNRNTELDLPNTVAKNQGPFTTVTTDLLTLEISHKGGTIQNAWLNDYPIEINSEQKFQLLSDKTGEIFQAQSGLLPQGQMPTHHSTFSSKNSHYQMDGNSLIVPFTWQSENGIKVTKQYHFNKNSYVVGIDYQVTNTTNNTLNITGYTQLVRNALDQSNMMMPTYTGGARFDDQDVYEKIEFEDFGDQPKITSKGGWIAMIEHYFFVAAIPDENQTHTYSSKIINGEYLLTVVNPKLTIAPGATATLPSSNLYIGPKEQEQINTVAPGLDKTVDYGILFIIAKPLSELLNWIYSMIHSWGYSIIVLTLLIKLAFYKLSEKSYRSMAGMRQLAPRLTKLKETYGDDKQKLGQKTMELYKKEKINPASGCLPILVQIPVFISLYWVLLEMIELRQAPFWYLTDLSAQDPYYILPLIMGVSMFVQQKLNPPPPDPIQAKIMMALPFVFTIFFLWFPSGLVLYWVVNNILSITQQWVIDKRING</sequence>
<evidence type="ECO:0000256" key="7">
    <source>
        <dbReference type="ARBA" id="ARBA00022927"/>
    </source>
</evidence>
<dbReference type="GO" id="GO:0015031">
    <property type="term" value="P:protein transport"/>
    <property type="evidence" value="ECO:0007669"/>
    <property type="project" value="UniProtKB-KW"/>
</dbReference>
<evidence type="ECO:0000313" key="17">
    <source>
        <dbReference type="Proteomes" id="UP000509429"/>
    </source>
</evidence>
<dbReference type="PRINTS" id="PR00701">
    <property type="entry name" value="60KDINNERMP"/>
</dbReference>
<feature type="transmembrane region" description="Helical" evidence="13">
    <location>
        <begin position="498"/>
        <end position="523"/>
    </location>
</feature>
<keyword evidence="10 13" id="KW-0143">Chaperone</keyword>
<dbReference type="InterPro" id="IPR028055">
    <property type="entry name" value="YidC/Oxa/ALB_C"/>
</dbReference>
<dbReference type="PRINTS" id="PR01900">
    <property type="entry name" value="YIDCPROTEIN"/>
</dbReference>
<dbReference type="CDD" id="cd19961">
    <property type="entry name" value="EcYidC-like_peri"/>
    <property type="match status" value="1"/>
</dbReference>
<dbReference type="Pfam" id="PF14849">
    <property type="entry name" value="YidC_periplas"/>
    <property type="match status" value="1"/>
</dbReference>
<comment type="similarity">
    <text evidence="2 13">Belongs to the OXA1/ALB3/YidC family. Type 1 subfamily.</text>
</comment>
<evidence type="ECO:0000256" key="10">
    <source>
        <dbReference type="ARBA" id="ARBA00023186"/>
    </source>
</evidence>
<comment type="subcellular location">
    <subcellularLocation>
        <location evidence="1">Cell inner membrane</location>
        <topology evidence="1">Multi-pass membrane protein</topology>
    </subcellularLocation>
    <subcellularLocation>
        <location evidence="13">Cell membrane</location>
        <topology evidence="13">Multi-pass membrane protein</topology>
    </subcellularLocation>
</comment>
<dbReference type="Gene3D" id="2.70.98.90">
    <property type="match status" value="1"/>
</dbReference>
<keyword evidence="7 13" id="KW-0653">Protein transport</keyword>
<keyword evidence="5 13" id="KW-1003">Cell membrane</keyword>
<reference evidence="16 17" key="1">
    <citation type="submission" date="2020-05" db="EMBL/GenBank/DDBJ databases">
        <title>Horizontal transmission and recombination maintain forever young bacterial symbiont genomes.</title>
        <authorList>
            <person name="Russell S.L."/>
            <person name="Pepper-Tunick E."/>
            <person name="Svedberg J."/>
            <person name="Byrne A."/>
            <person name="Ruelas Castillo J."/>
            <person name="Vollmers C."/>
            <person name="Beinart R.A."/>
            <person name="Corbett-Detig R."/>
        </authorList>
    </citation>
    <scope>NUCLEOTIDE SEQUENCE [LARGE SCALE GENOMIC DNA]</scope>
    <source>
        <strain evidence="16">JDF_Ridge</strain>
    </source>
</reference>
<dbReference type="InterPro" id="IPR019998">
    <property type="entry name" value="Membr_insert_YidC"/>
</dbReference>
<gene>
    <name evidence="13 16" type="primary">yidC</name>
    <name evidence="16" type="ORF">HUE58_05405</name>
</gene>
<proteinExistence type="inferred from homology"/>
<protein>
    <recommendedName>
        <fullName evidence="3 13">Membrane protein insertase YidC</fullName>
    </recommendedName>
    <alternativeName>
        <fullName evidence="12 13">Foldase YidC</fullName>
    </alternativeName>
    <alternativeName>
        <fullName evidence="11 13">Membrane integrase YidC</fullName>
    </alternativeName>
    <alternativeName>
        <fullName evidence="13">Membrane protein YidC</fullName>
    </alternativeName>
</protein>
<keyword evidence="9 13" id="KW-0472">Membrane</keyword>
<dbReference type="InterPro" id="IPR047196">
    <property type="entry name" value="YidC_ALB_C"/>
</dbReference>